<dbReference type="EMBL" id="FP476056">
    <property type="protein sequence ID" value="CAZ94434.1"/>
    <property type="molecule type" value="Genomic_DNA"/>
</dbReference>
<reference evidence="2" key="1">
    <citation type="submission" date="2009-07" db="EMBL/GenBank/DDBJ databases">
        <title>Complete genome sequence of Zobellia galactanivorans Dsij.</title>
        <authorList>
            <consortium name="Genoscope - CEA"/>
        </authorList>
    </citation>
    <scope>NUCLEOTIDE SEQUENCE [LARGE SCALE GENOMIC DNA]</scope>
    <source>
        <strain evidence="2">DSM 12802 / CCUG 47099 / CIP 106680 / NCIMB 13871 / Dsij</strain>
    </source>
</reference>
<dbReference type="KEGG" id="zga:ZOBELLIA_361"/>
<sequence>MFYIEVAVSFGGMIMADIGIPINSLSYKQSA</sequence>
<dbReference type="Proteomes" id="UP000008898">
    <property type="component" value="Chromosome"/>
</dbReference>
<evidence type="ECO:0000313" key="1">
    <source>
        <dbReference type="EMBL" id="CAZ94434.1"/>
    </source>
</evidence>
<keyword evidence="2" id="KW-1185">Reference proteome</keyword>
<gene>
    <name evidence="1" type="ordered locus">zobellia_361</name>
</gene>
<dbReference type="AlphaFoldDB" id="G0L0U0"/>
<accession>G0L0U0</accession>
<organism evidence="1 2">
    <name type="scientific">Zobellia galactanivorans (strain DSM 12802 / CCUG 47099 / CIP 106680 / NCIMB 13871 / Dsij)</name>
    <dbReference type="NCBI Taxonomy" id="63186"/>
    <lineage>
        <taxon>Bacteria</taxon>
        <taxon>Pseudomonadati</taxon>
        <taxon>Bacteroidota</taxon>
        <taxon>Flavobacteriia</taxon>
        <taxon>Flavobacteriales</taxon>
        <taxon>Flavobacteriaceae</taxon>
        <taxon>Zobellia</taxon>
    </lineage>
</organism>
<proteinExistence type="predicted"/>
<dbReference type="STRING" id="63186.ZOBELLIA_361"/>
<reference evidence="1 2" key="2">
    <citation type="journal article" date="2012" name="Environ. Microbiol.">
        <title>Characterization of the first alginolytic operons in a marine bacterium: from their emergence in marine Flavobacteriia to their independent transfers to marine Proteobacteria and human gut Bacteroides.</title>
        <authorList>
            <person name="Thomas F."/>
            <person name="Barbeyron T."/>
            <person name="Tonon T."/>
            <person name="Genicot S."/>
            <person name="Czjzek M."/>
            <person name="Michel G."/>
        </authorList>
    </citation>
    <scope>NUCLEOTIDE SEQUENCE [LARGE SCALE GENOMIC DNA]</scope>
    <source>
        <strain evidence="2">DSM 12802 / CCUG 47099 / CIP 106680 / NCIMB 13871 / Dsij</strain>
    </source>
</reference>
<protein>
    <submittedName>
        <fullName evidence="1">Uncharacterized protein</fullName>
    </submittedName>
</protein>
<name>G0L0U0_ZOBGA</name>
<evidence type="ECO:0000313" key="2">
    <source>
        <dbReference type="Proteomes" id="UP000008898"/>
    </source>
</evidence>
<dbReference type="HOGENOM" id="CLU_3399257_0_0_10"/>